<dbReference type="EC" id="2.7.13.3" evidence="3"/>
<dbReference type="InterPro" id="IPR003594">
    <property type="entry name" value="HATPase_dom"/>
</dbReference>
<dbReference type="Proteomes" id="UP000195273">
    <property type="component" value="Chromosome"/>
</dbReference>
<feature type="transmembrane region" description="Helical" evidence="10">
    <location>
        <begin position="163"/>
        <end position="182"/>
    </location>
</feature>
<dbReference type="OrthoDB" id="8673316at2"/>
<keyword evidence="4" id="KW-0597">Phosphoprotein</keyword>
<evidence type="ECO:0000313" key="12">
    <source>
        <dbReference type="EMBL" id="ARU01953.1"/>
    </source>
</evidence>
<organism evidence="12 13">
    <name type="scientific">Yoonia vestfoldensis</name>
    <dbReference type="NCBI Taxonomy" id="245188"/>
    <lineage>
        <taxon>Bacteria</taxon>
        <taxon>Pseudomonadati</taxon>
        <taxon>Pseudomonadota</taxon>
        <taxon>Alphaproteobacteria</taxon>
        <taxon>Rhodobacterales</taxon>
        <taxon>Paracoccaceae</taxon>
        <taxon>Yoonia</taxon>
    </lineage>
</organism>
<dbReference type="GO" id="GO:0016020">
    <property type="term" value="C:membrane"/>
    <property type="evidence" value="ECO:0007669"/>
    <property type="project" value="UniProtKB-SubCell"/>
</dbReference>
<feature type="domain" description="Histidine kinase" evidence="11">
    <location>
        <begin position="243"/>
        <end position="443"/>
    </location>
</feature>
<dbReference type="Pfam" id="PF02518">
    <property type="entry name" value="HATPase_c"/>
    <property type="match status" value="1"/>
</dbReference>
<dbReference type="SUPFAM" id="SSF47384">
    <property type="entry name" value="Homodimeric domain of signal transducing histidine kinase"/>
    <property type="match status" value="1"/>
</dbReference>
<keyword evidence="9 10" id="KW-0472">Membrane</keyword>
<gene>
    <name evidence="12" type="primary">rssA</name>
    <name evidence="12" type="ORF">LOKVESSMR4R_02658</name>
</gene>
<evidence type="ECO:0000256" key="4">
    <source>
        <dbReference type="ARBA" id="ARBA00022553"/>
    </source>
</evidence>
<evidence type="ECO:0000256" key="1">
    <source>
        <dbReference type="ARBA" id="ARBA00000085"/>
    </source>
</evidence>
<dbReference type="KEGG" id="lvs:LOKVESSMR4R_02658"/>
<evidence type="ECO:0000256" key="6">
    <source>
        <dbReference type="ARBA" id="ARBA00022692"/>
    </source>
</evidence>
<dbReference type="InterPro" id="IPR050428">
    <property type="entry name" value="TCS_sensor_his_kinase"/>
</dbReference>
<comment type="catalytic activity">
    <reaction evidence="1">
        <text>ATP + protein L-histidine = ADP + protein N-phospho-L-histidine.</text>
        <dbReference type="EC" id="2.7.13.3"/>
    </reaction>
</comment>
<dbReference type="SUPFAM" id="SSF55874">
    <property type="entry name" value="ATPase domain of HSP90 chaperone/DNA topoisomerase II/histidine kinase"/>
    <property type="match status" value="1"/>
</dbReference>
<keyword evidence="6 10" id="KW-0812">Transmembrane</keyword>
<dbReference type="EMBL" id="CP021431">
    <property type="protein sequence ID" value="ARU01953.1"/>
    <property type="molecule type" value="Genomic_DNA"/>
</dbReference>
<keyword evidence="7" id="KW-0418">Kinase</keyword>
<dbReference type="PROSITE" id="PS50109">
    <property type="entry name" value="HIS_KIN"/>
    <property type="match status" value="1"/>
</dbReference>
<dbReference type="Gene3D" id="3.30.565.10">
    <property type="entry name" value="Histidine kinase-like ATPase, C-terminal domain"/>
    <property type="match status" value="1"/>
</dbReference>
<keyword evidence="5 12" id="KW-0808">Transferase</keyword>
<sequence length="443" mass="46400">MTAARRPLARTLTQRLTLIALGVVALNVVVVGAYYGSDRPALEAEAVADMTDRLGAALEGVILPGNAPVRAIFADHPDAYAYALVDRTGVVIGAMNADLIPPSAADLYADDWITRIDLPQMRRVIAGHEFADRTDGLRVIFVMNADPAGLLRRAYFSELRQHVWAPVLPMAIVLIVASVLLIRRELAPVARAAAWARAIRPGAVTPPPDGDLPAEVADLIEATDRALNRLATALAAETRHAAEAAHALRTPVAVLVARLDALPQGETTDRLRADLAALARTVQQVLAASRTDVLAVPDKMALDLRDAAQAVTAALAPFAYEKGVELALSLPDAPVLARANREGVELALSNLIENAVLHGGPGLVEISVGPALTITVRDHGPGLPAAAGSQLFKAFWRGPAAVPGGTGLGLAIVERLQQAQSGEVSAQNAADGGCQIVLSYQSA</sequence>
<evidence type="ECO:0000256" key="2">
    <source>
        <dbReference type="ARBA" id="ARBA00004370"/>
    </source>
</evidence>
<name>A0A1Y0EEC3_9RHOB</name>
<dbReference type="GO" id="GO:0000155">
    <property type="term" value="F:phosphorelay sensor kinase activity"/>
    <property type="evidence" value="ECO:0007669"/>
    <property type="project" value="InterPro"/>
</dbReference>
<comment type="subcellular location">
    <subcellularLocation>
        <location evidence="2">Membrane</location>
    </subcellularLocation>
</comment>
<dbReference type="InterPro" id="IPR004358">
    <property type="entry name" value="Sig_transdc_His_kin-like_C"/>
</dbReference>
<evidence type="ECO:0000313" key="13">
    <source>
        <dbReference type="Proteomes" id="UP000195273"/>
    </source>
</evidence>
<dbReference type="SMART" id="SM00387">
    <property type="entry name" value="HATPase_c"/>
    <property type="match status" value="1"/>
</dbReference>
<feature type="transmembrane region" description="Helical" evidence="10">
    <location>
        <begin position="12"/>
        <end position="35"/>
    </location>
</feature>
<accession>A0A1Y0EEC3</accession>
<dbReference type="PANTHER" id="PTHR45436">
    <property type="entry name" value="SENSOR HISTIDINE KINASE YKOH"/>
    <property type="match status" value="1"/>
</dbReference>
<dbReference type="InterPro" id="IPR005467">
    <property type="entry name" value="His_kinase_dom"/>
</dbReference>
<dbReference type="PANTHER" id="PTHR45436:SF5">
    <property type="entry name" value="SENSOR HISTIDINE KINASE TRCS"/>
    <property type="match status" value="1"/>
</dbReference>
<dbReference type="PRINTS" id="PR00344">
    <property type="entry name" value="BCTRLSENSOR"/>
</dbReference>
<keyword evidence="8 10" id="KW-1133">Transmembrane helix</keyword>
<evidence type="ECO:0000256" key="10">
    <source>
        <dbReference type="SAM" id="Phobius"/>
    </source>
</evidence>
<evidence type="ECO:0000256" key="8">
    <source>
        <dbReference type="ARBA" id="ARBA00022989"/>
    </source>
</evidence>
<evidence type="ECO:0000259" key="11">
    <source>
        <dbReference type="PROSITE" id="PS50109"/>
    </source>
</evidence>
<evidence type="ECO:0000256" key="7">
    <source>
        <dbReference type="ARBA" id="ARBA00022777"/>
    </source>
</evidence>
<evidence type="ECO:0000256" key="3">
    <source>
        <dbReference type="ARBA" id="ARBA00012438"/>
    </source>
</evidence>
<dbReference type="InterPro" id="IPR036890">
    <property type="entry name" value="HATPase_C_sf"/>
</dbReference>
<dbReference type="Gene3D" id="1.10.287.130">
    <property type="match status" value="1"/>
</dbReference>
<keyword evidence="13" id="KW-1185">Reference proteome</keyword>
<dbReference type="STRING" id="1122181.GCA_000382265_01206"/>
<reference evidence="12 13" key="1">
    <citation type="submission" date="2017-05" db="EMBL/GenBank/DDBJ databases">
        <title>Genome Sequence of Loktanella vestfoldensis Strain SMR4r Isolated from a Culture of the Diatom Skeletonema marinoi.</title>
        <authorList>
            <person name="Topel M."/>
            <person name="Pinder M.I.M."/>
            <person name="Johansson O.N."/>
            <person name="Kourtchenko O."/>
            <person name="Godhe A."/>
            <person name="Clarke A.K."/>
        </authorList>
    </citation>
    <scope>NUCLEOTIDE SEQUENCE [LARGE SCALE GENOMIC DNA]</scope>
    <source>
        <strain evidence="12 13">SMR4r</strain>
    </source>
</reference>
<dbReference type="RefSeq" id="WP_087209172.1">
    <property type="nucleotide sequence ID" value="NZ_CP021431.1"/>
</dbReference>
<dbReference type="InterPro" id="IPR036097">
    <property type="entry name" value="HisK_dim/P_sf"/>
</dbReference>
<protein>
    <recommendedName>
        <fullName evidence="3">histidine kinase</fullName>
        <ecNumber evidence="3">2.7.13.3</ecNumber>
    </recommendedName>
</protein>
<dbReference type="AlphaFoldDB" id="A0A1Y0EEC3"/>
<evidence type="ECO:0000256" key="9">
    <source>
        <dbReference type="ARBA" id="ARBA00023136"/>
    </source>
</evidence>
<proteinExistence type="predicted"/>
<evidence type="ECO:0000256" key="5">
    <source>
        <dbReference type="ARBA" id="ARBA00022679"/>
    </source>
</evidence>